<evidence type="ECO:0000313" key="10">
    <source>
        <dbReference type="Proteomes" id="UP000291116"/>
    </source>
</evidence>
<feature type="region of interest" description="Disordered" evidence="6">
    <location>
        <begin position="1"/>
        <end position="22"/>
    </location>
</feature>
<evidence type="ECO:0000313" key="9">
    <source>
        <dbReference type="EMBL" id="VEU33623.1"/>
    </source>
</evidence>
<dbReference type="InterPro" id="IPR036388">
    <property type="entry name" value="WH-like_DNA-bd_sf"/>
</dbReference>
<dbReference type="InterPro" id="IPR014284">
    <property type="entry name" value="RNA_pol_sigma-70_dom"/>
</dbReference>
<keyword evidence="7" id="KW-1133">Transmembrane helix</keyword>
<keyword evidence="7" id="KW-0812">Transmembrane</keyword>
<dbReference type="PANTHER" id="PTHR30603">
    <property type="entry name" value="RNA POLYMERASE SIGMA FACTOR RPO"/>
    <property type="match status" value="1"/>
</dbReference>
<dbReference type="InterPro" id="IPR013324">
    <property type="entry name" value="RNA_pol_sigma_r3/r4-like"/>
</dbReference>
<dbReference type="OrthoDB" id="201574at2759"/>
<keyword evidence="4" id="KW-0238">DNA-binding</keyword>
<feature type="compositionally biased region" description="Basic residues" evidence="6">
    <location>
        <begin position="240"/>
        <end position="249"/>
    </location>
</feature>
<feature type="compositionally biased region" description="Basic residues" evidence="6">
    <location>
        <begin position="615"/>
        <end position="626"/>
    </location>
</feature>
<dbReference type="InterPro" id="IPR007624">
    <property type="entry name" value="RNA_pol_sigma70_r3"/>
</dbReference>
<protein>
    <recommendedName>
        <fullName evidence="8">RNA polymerase sigma-70 domain-containing protein</fullName>
    </recommendedName>
</protein>
<comment type="similarity">
    <text evidence="1">Belongs to the sigma-70 factor family.</text>
</comment>
<evidence type="ECO:0000256" key="4">
    <source>
        <dbReference type="ARBA" id="ARBA00023125"/>
    </source>
</evidence>
<evidence type="ECO:0000256" key="6">
    <source>
        <dbReference type="SAM" id="MobiDB-lite"/>
    </source>
</evidence>
<keyword evidence="5" id="KW-0804">Transcription</keyword>
<dbReference type="InterPro" id="IPR007630">
    <property type="entry name" value="RNA_pol_sigma70_r4"/>
</dbReference>
<dbReference type="PROSITE" id="PS00715">
    <property type="entry name" value="SIGMA70_1"/>
    <property type="match status" value="1"/>
</dbReference>
<feature type="region of interest" description="Disordered" evidence="6">
    <location>
        <begin position="598"/>
        <end position="637"/>
    </location>
</feature>
<dbReference type="Pfam" id="PF04542">
    <property type="entry name" value="Sigma70_r2"/>
    <property type="match status" value="1"/>
</dbReference>
<dbReference type="InterPro" id="IPR013325">
    <property type="entry name" value="RNA_pol_sigma_r2"/>
</dbReference>
<dbReference type="Gene3D" id="1.10.10.10">
    <property type="entry name" value="Winged helix-like DNA-binding domain superfamily/Winged helix DNA-binding domain"/>
    <property type="match status" value="2"/>
</dbReference>
<accession>A0A448YV05</accession>
<organism evidence="9 10">
    <name type="scientific">Pseudo-nitzschia multistriata</name>
    <dbReference type="NCBI Taxonomy" id="183589"/>
    <lineage>
        <taxon>Eukaryota</taxon>
        <taxon>Sar</taxon>
        <taxon>Stramenopiles</taxon>
        <taxon>Ochrophyta</taxon>
        <taxon>Bacillariophyta</taxon>
        <taxon>Bacillariophyceae</taxon>
        <taxon>Bacillariophycidae</taxon>
        <taxon>Bacillariales</taxon>
        <taxon>Bacillariaceae</taxon>
        <taxon>Pseudo-nitzschia</taxon>
    </lineage>
</organism>
<dbReference type="GO" id="GO:0003677">
    <property type="term" value="F:DNA binding"/>
    <property type="evidence" value="ECO:0007669"/>
    <property type="project" value="UniProtKB-KW"/>
</dbReference>
<dbReference type="NCBIfam" id="TIGR02937">
    <property type="entry name" value="sigma70-ECF"/>
    <property type="match status" value="1"/>
</dbReference>
<dbReference type="CDD" id="cd06171">
    <property type="entry name" value="Sigma70_r4"/>
    <property type="match status" value="1"/>
</dbReference>
<keyword evidence="2" id="KW-0805">Transcription regulation</keyword>
<evidence type="ECO:0000256" key="3">
    <source>
        <dbReference type="ARBA" id="ARBA00023082"/>
    </source>
</evidence>
<dbReference type="AlphaFoldDB" id="A0A448YV05"/>
<evidence type="ECO:0000256" key="2">
    <source>
        <dbReference type="ARBA" id="ARBA00023015"/>
    </source>
</evidence>
<dbReference type="PRINTS" id="PR00046">
    <property type="entry name" value="SIGMA70FCT"/>
</dbReference>
<dbReference type="GO" id="GO:0016987">
    <property type="term" value="F:sigma factor activity"/>
    <property type="evidence" value="ECO:0007669"/>
    <property type="project" value="UniProtKB-KW"/>
</dbReference>
<feature type="compositionally biased region" description="Low complexity" evidence="6">
    <location>
        <begin position="63"/>
        <end position="77"/>
    </location>
</feature>
<dbReference type="InterPro" id="IPR000943">
    <property type="entry name" value="RNA_pol_sigma70"/>
</dbReference>
<reference evidence="9 10" key="1">
    <citation type="submission" date="2019-01" db="EMBL/GenBank/DDBJ databases">
        <authorList>
            <person name="Ferrante I. M."/>
        </authorList>
    </citation>
    <scope>NUCLEOTIDE SEQUENCE [LARGE SCALE GENOMIC DNA]</scope>
    <source>
        <strain evidence="9 10">B856</strain>
    </source>
</reference>
<feature type="compositionally biased region" description="Basic residues" evidence="6">
    <location>
        <begin position="222"/>
        <end position="231"/>
    </location>
</feature>
<dbReference type="Pfam" id="PF04545">
    <property type="entry name" value="Sigma70_r4"/>
    <property type="match status" value="1"/>
</dbReference>
<dbReference type="Gene3D" id="1.20.120.1810">
    <property type="match status" value="1"/>
</dbReference>
<keyword evidence="3" id="KW-0731">Sigma factor</keyword>
<dbReference type="Pfam" id="PF04539">
    <property type="entry name" value="Sigma70_r3"/>
    <property type="match status" value="1"/>
</dbReference>
<dbReference type="GO" id="GO:0006352">
    <property type="term" value="P:DNA-templated transcription initiation"/>
    <property type="evidence" value="ECO:0007669"/>
    <property type="project" value="InterPro"/>
</dbReference>
<dbReference type="SUPFAM" id="SSF88659">
    <property type="entry name" value="Sigma3 and sigma4 domains of RNA polymerase sigma factors"/>
    <property type="match status" value="2"/>
</dbReference>
<dbReference type="SUPFAM" id="SSF88946">
    <property type="entry name" value="Sigma2 domain of RNA polymerase sigma factors"/>
    <property type="match status" value="1"/>
</dbReference>
<evidence type="ECO:0000256" key="5">
    <source>
        <dbReference type="ARBA" id="ARBA00023163"/>
    </source>
</evidence>
<name>A0A448YV05_9STRA</name>
<gene>
    <name evidence="9" type="ORF">PSNMU_V1.4_AUG-EV-PASAV3_0003120</name>
</gene>
<keyword evidence="10" id="KW-1185">Reference proteome</keyword>
<feature type="compositionally biased region" description="Low complexity" evidence="6">
    <location>
        <begin position="13"/>
        <end position="22"/>
    </location>
</feature>
<keyword evidence="7" id="KW-0472">Membrane</keyword>
<feature type="domain" description="RNA polymerase sigma-70" evidence="8">
    <location>
        <begin position="374"/>
        <end position="387"/>
    </location>
</feature>
<evidence type="ECO:0000256" key="7">
    <source>
        <dbReference type="SAM" id="Phobius"/>
    </source>
</evidence>
<feature type="region of interest" description="Disordered" evidence="6">
    <location>
        <begin position="61"/>
        <end position="148"/>
    </location>
</feature>
<dbReference type="PANTHER" id="PTHR30603:SF47">
    <property type="entry name" value="RNA POLYMERASE SIGMA FACTOR SIGD, CHLOROPLASTIC"/>
    <property type="match status" value="1"/>
</dbReference>
<evidence type="ECO:0000256" key="1">
    <source>
        <dbReference type="ARBA" id="ARBA00007788"/>
    </source>
</evidence>
<dbReference type="InterPro" id="IPR050239">
    <property type="entry name" value="Sigma-70_RNA_pol_init_factors"/>
</dbReference>
<feature type="transmembrane region" description="Helical" evidence="7">
    <location>
        <begin position="33"/>
        <end position="50"/>
    </location>
</feature>
<dbReference type="InterPro" id="IPR007627">
    <property type="entry name" value="RNA_pol_sigma70_r2"/>
</dbReference>
<sequence length="637" mass="71920">MREYDSSKKRSRSALSCSSSAATRQTKNANRRLFSAAVLALATLVVNFNFDGACPTVNAFTPTSTGVSSVSTGSASTKNTIHKDNLATRIYPSSTNRRQARQQLIGSSSRGVSSTAIDDESTATNISRNRNPSTSLSSATSPILNHQRRSRVRAANAAKNFLVVENDDQYSTFNHKRNKNDIKRKRNKRINSQNNGLEVQVVLNDDIVGIPSKRSATTSRSRNTKMTRPKSRISSPQRQARLRMKKANKSKTASTPLLTRDEERQITYKIRDLRRVVQIRDELIQEKQEWSSLRPSFDIDAYNDDFPTENDWARACDLDVSELRKVMDEGQESRSLLVSANAGLVTSIAKRHYHVLKQMTNAGGGVGTILTLQDMIQEGNLGLMKAAERFEPERGWRFSTYATYWIRQRILQSITDTSRVIRLPAHVTATLQKFNKARREMAAEIGRMPSDAELAHYMEIPVEKLRKINEKARSVVSLESPLRVGSNHKAEVDRRTIGDFIASDAPTPEEDAQQKSLQRDIRAVVNELADREREVLIMRFGLDSGDPMSTSQTATQLGITTDRVRYIETRALNKLRSPQRNYRLKDYLGDGHHAAVDNKRKAKLSGLNSQIPDSKHRRSNQSKRQKPPSPEEKFWFF</sequence>
<dbReference type="Proteomes" id="UP000291116">
    <property type="component" value="Unassembled WGS sequence"/>
</dbReference>
<dbReference type="EMBL" id="CAACVS010000004">
    <property type="protein sequence ID" value="VEU33623.1"/>
    <property type="molecule type" value="Genomic_DNA"/>
</dbReference>
<evidence type="ECO:0000259" key="8">
    <source>
        <dbReference type="PROSITE" id="PS00715"/>
    </source>
</evidence>
<proteinExistence type="inferred from homology"/>
<feature type="region of interest" description="Disordered" evidence="6">
    <location>
        <begin position="212"/>
        <end position="254"/>
    </location>
</feature>
<feature type="compositionally biased region" description="Polar residues" evidence="6">
    <location>
        <begin position="91"/>
        <end position="144"/>
    </location>
</feature>